<feature type="domain" description="RNA polymerase sigma-70 region 2" evidence="6">
    <location>
        <begin position="18"/>
        <end position="77"/>
    </location>
</feature>
<dbReference type="Pfam" id="PF04542">
    <property type="entry name" value="Sigma70_r2"/>
    <property type="match status" value="1"/>
</dbReference>
<protein>
    <recommendedName>
        <fullName evidence="5">RNA polymerase sigma factor</fullName>
    </recommendedName>
</protein>
<evidence type="ECO:0000259" key="7">
    <source>
        <dbReference type="Pfam" id="PF08281"/>
    </source>
</evidence>
<dbReference type="PROSITE" id="PS01063">
    <property type="entry name" value="SIGMA70_ECF"/>
    <property type="match status" value="1"/>
</dbReference>
<evidence type="ECO:0000313" key="8">
    <source>
        <dbReference type="EMBL" id="MBU9713135.1"/>
    </source>
</evidence>
<organism evidence="8 9">
    <name type="scientific">Evansella tamaricis</name>
    <dbReference type="NCBI Taxonomy" id="2069301"/>
    <lineage>
        <taxon>Bacteria</taxon>
        <taxon>Bacillati</taxon>
        <taxon>Bacillota</taxon>
        <taxon>Bacilli</taxon>
        <taxon>Bacillales</taxon>
        <taxon>Bacillaceae</taxon>
        <taxon>Evansella</taxon>
    </lineage>
</organism>
<dbReference type="CDD" id="cd06171">
    <property type="entry name" value="Sigma70_r4"/>
    <property type="match status" value="1"/>
</dbReference>
<proteinExistence type="inferred from homology"/>
<dbReference type="PANTHER" id="PTHR43133">
    <property type="entry name" value="RNA POLYMERASE ECF-TYPE SIGMA FACTO"/>
    <property type="match status" value="1"/>
</dbReference>
<dbReference type="Pfam" id="PF08281">
    <property type="entry name" value="Sigma70_r4_2"/>
    <property type="match status" value="1"/>
</dbReference>
<dbReference type="RefSeq" id="WP_217067304.1">
    <property type="nucleotide sequence ID" value="NZ_JAHQCS010000121.1"/>
</dbReference>
<comment type="caution">
    <text evidence="8">The sequence shown here is derived from an EMBL/GenBank/DDBJ whole genome shotgun (WGS) entry which is preliminary data.</text>
</comment>
<keyword evidence="3 5" id="KW-0238">DNA-binding</keyword>
<evidence type="ECO:0000256" key="2">
    <source>
        <dbReference type="ARBA" id="ARBA00023082"/>
    </source>
</evidence>
<dbReference type="InterPro" id="IPR013249">
    <property type="entry name" value="RNA_pol_sigma70_r4_t2"/>
</dbReference>
<accession>A0ABS6JL44</accession>
<dbReference type="EMBL" id="JAHQCS010000121">
    <property type="protein sequence ID" value="MBU9713135.1"/>
    <property type="molecule type" value="Genomic_DNA"/>
</dbReference>
<reference evidence="8 9" key="1">
    <citation type="submission" date="2021-06" db="EMBL/GenBank/DDBJ databases">
        <title>Bacillus sp. RD4P76, an endophyte from a halophyte.</title>
        <authorList>
            <person name="Sun J.-Q."/>
        </authorList>
    </citation>
    <scope>NUCLEOTIDE SEQUENCE [LARGE SCALE GENOMIC DNA]</scope>
    <source>
        <strain evidence="8 9">CGMCC 1.15917</strain>
    </source>
</reference>
<dbReference type="PANTHER" id="PTHR43133:SF8">
    <property type="entry name" value="RNA POLYMERASE SIGMA FACTOR HI_1459-RELATED"/>
    <property type="match status" value="1"/>
</dbReference>
<keyword evidence="9" id="KW-1185">Reference proteome</keyword>
<dbReference type="InterPro" id="IPR014284">
    <property type="entry name" value="RNA_pol_sigma-70_dom"/>
</dbReference>
<keyword evidence="4 5" id="KW-0804">Transcription</keyword>
<comment type="similarity">
    <text evidence="5">Belongs to the sigma-70 factor family. ECF subfamily.</text>
</comment>
<evidence type="ECO:0000256" key="5">
    <source>
        <dbReference type="RuleBase" id="RU000716"/>
    </source>
</evidence>
<evidence type="ECO:0000256" key="3">
    <source>
        <dbReference type="ARBA" id="ARBA00023125"/>
    </source>
</evidence>
<keyword evidence="2 5" id="KW-0731">Sigma factor</keyword>
<evidence type="ECO:0000313" key="9">
    <source>
        <dbReference type="Proteomes" id="UP000784880"/>
    </source>
</evidence>
<dbReference type="Proteomes" id="UP000784880">
    <property type="component" value="Unassembled WGS sequence"/>
</dbReference>
<dbReference type="InterPro" id="IPR039425">
    <property type="entry name" value="RNA_pol_sigma-70-like"/>
</dbReference>
<evidence type="ECO:0000256" key="1">
    <source>
        <dbReference type="ARBA" id="ARBA00023015"/>
    </source>
</evidence>
<keyword evidence="1 5" id="KW-0805">Transcription regulation</keyword>
<feature type="domain" description="RNA polymerase sigma factor 70 region 4 type 2" evidence="7">
    <location>
        <begin position="108"/>
        <end position="160"/>
    </location>
</feature>
<name>A0ABS6JL44_9BACI</name>
<dbReference type="InterPro" id="IPR007627">
    <property type="entry name" value="RNA_pol_sigma70_r2"/>
</dbReference>
<evidence type="ECO:0000259" key="6">
    <source>
        <dbReference type="Pfam" id="PF04542"/>
    </source>
</evidence>
<gene>
    <name evidence="8" type="ORF">KS419_15495</name>
</gene>
<evidence type="ECO:0000256" key="4">
    <source>
        <dbReference type="ARBA" id="ARBA00023163"/>
    </source>
</evidence>
<sequence>MSREKIITDWFTLYSDDIYQFFIYRTGVTEAEDLVQEVYIRAIKGYNSYLGEASPKTWLLTIARNVATDEYRKQKRRKLLLLIKSKEESESTRTDTPELSFVMGEENQLLYEAIHSLKPTFRDVLILRGIKELSVPETSSILGWTENKVRSTFHRAKKALHEKLGGYDYE</sequence>
<dbReference type="InterPro" id="IPR000838">
    <property type="entry name" value="RNA_pol_sigma70_ECF_CS"/>
</dbReference>
<dbReference type="NCBIfam" id="TIGR02937">
    <property type="entry name" value="sigma70-ECF"/>
    <property type="match status" value="1"/>
</dbReference>